<dbReference type="GO" id="GO:0046872">
    <property type="term" value="F:metal ion binding"/>
    <property type="evidence" value="ECO:0007669"/>
    <property type="project" value="UniProtKB-KW"/>
</dbReference>
<evidence type="ECO:0000313" key="12">
    <source>
        <dbReference type="Proteomes" id="UP000663929"/>
    </source>
</evidence>
<evidence type="ECO:0000256" key="2">
    <source>
        <dbReference type="ARBA" id="ARBA00001966"/>
    </source>
</evidence>
<dbReference type="AlphaFoldDB" id="A0A8A4TUH0"/>
<dbReference type="GO" id="GO:0051539">
    <property type="term" value="F:4 iron, 4 sulfur cluster binding"/>
    <property type="evidence" value="ECO:0007669"/>
    <property type="project" value="UniProtKB-KW"/>
</dbReference>
<keyword evidence="4" id="KW-0004">4Fe-4S</keyword>
<dbReference type="SFLD" id="SFLDG01070">
    <property type="entry name" value="PLP-dependent"/>
    <property type="match status" value="1"/>
</dbReference>
<keyword evidence="7" id="KW-0663">Pyridoxal phosphate</keyword>
<evidence type="ECO:0008006" key="13">
    <source>
        <dbReference type="Google" id="ProtNLM"/>
    </source>
</evidence>
<dbReference type="KEGG" id="scor:J3U87_09905"/>
<evidence type="ECO:0000256" key="5">
    <source>
        <dbReference type="ARBA" id="ARBA00022691"/>
    </source>
</evidence>
<evidence type="ECO:0000313" key="11">
    <source>
        <dbReference type="EMBL" id="QTD52778.1"/>
    </source>
</evidence>
<name>A0A8A4TUH0_SULCO</name>
<gene>
    <name evidence="11" type="ORF">J3U87_09905</name>
</gene>
<evidence type="ECO:0000256" key="9">
    <source>
        <dbReference type="ARBA" id="ARBA00023014"/>
    </source>
</evidence>
<evidence type="ECO:0000256" key="6">
    <source>
        <dbReference type="ARBA" id="ARBA00022723"/>
    </source>
</evidence>
<feature type="region of interest" description="Disordered" evidence="10">
    <location>
        <begin position="437"/>
        <end position="459"/>
    </location>
</feature>
<evidence type="ECO:0000256" key="1">
    <source>
        <dbReference type="ARBA" id="ARBA00001933"/>
    </source>
</evidence>
<dbReference type="Proteomes" id="UP000663929">
    <property type="component" value="Chromosome"/>
</dbReference>
<dbReference type="InterPro" id="IPR058240">
    <property type="entry name" value="rSAM_sf"/>
</dbReference>
<keyword evidence="9" id="KW-0411">Iron-sulfur</keyword>
<evidence type="ECO:0000256" key="10">
    <source>
        <dbReference type="SAM" id="MobiDB-lite"/>
    </source>
</evidence>
<keyword evidence="5" id="KW-0949">S-adenosyl-L-methionine</keyword>
<comment type="cofactor">
    <cofactor evidence="2">
        <name>[4Fe-4S] cluster</name>
        <dbReference type="ChEBI" id="CHEBI:49883"/>
    </cofactor>
</comment>
<dbReference type="InterPro" id="IPR003739">
    <property type="entry name" value="Lys_aminomutase/Glu_NH3_mut"/>
</dbReference>
<dbReference type="PANTHER" id="PTHR30538:SF0">
    <property type="entry name" value="L-LYSINE 2,3-AMINOMUTASE AQ_1632-RELATED"/>
    <property type="match status" value="1"/>
</dbReference>
<keyword evidence="6" id="KW-0479">Metal-binding</keyword>
<accession>A0A8A4TUH0</accession>
<dbReference type="Gene3D" id="3.20.20.70">
    <property type="entry name" value="Aldolase class I"/>
    <property type="match status" value="1"/>
</dbReference>
<dbReference type="SFLD" id="SFLDS00029">
    <property type="entry name" value="Radical_SAM"/>
    <property type="match status" value="1"/>
</dbReference>
<evidence type="ECO:0000256" key="7">
    <source>
        <dbReference type="ARBA" id="ARBA00022898"/>
    </source>
</evidence>
<comment type="cofactor">
    <cofactor evidence="1">
        <name>pyridoxal 5'-phosphate</name>
        <dbReference type="ChEBI" id="CHEBI:597326"/>
    </cofactor>
</comment>
<reference evidence="11" key="1">
    <citation type="submission" date="2021-03" db="EMBL/GenBank/DDBJ databases">
        <title>Acanthopleuribacteraceae sp. M133.</title>
        <authorList>
            <person name="Wang G."/>
        </authorList>
    </citation>
    <scope>NUCLEOTIDE SEQUENCE</scope>
    <source>
        <strain evidence="11">M133</strain>
    </source>
</reference>
<evidence type="ECO:0000256" key="8">
    <source>
        <dbReference type="ARBA" id="ARBA00023004"/>
    </source>
</evidence>
<dbReference type="GO" id="GO:0003824">
    <property type="term" value="F:catalytic activity"/>
    <property type="evidence" value="ECO:0007669"/>
    <property type="project" value="InterPro"/>
</dbReference>
<protein>
    <recommendedName>
        <fullName evidence="13">Lysine 2,3-aminomutase</fullName>
    </recommendedName>
</protein>
<comment type="similarity">
    <text evidence="3">Belongs to the radical SAM superfamily. KamA family.</text>
</comment>
<proteinExistence type="inferred from homology"/>
<evidence type="ECO:0000256" key="4">
    <source>
        <dbReference type="ARBA" id="ARBA00022485"/>
    </source>
</evidence>
<keyword evidence="12" id="KW-1185">Reference proteome</keyword>
<dbReference type="InterPro" id="IPR007197">
    <property type="entry name" value="rSAM"/>
</dbReference>
<dbReference type="PANTHER" id="PTHR30538">
    <property type="entry name" value="LYSINE 2,3-AMINOMUTASE-RELATED"/>
    <property type="match status" value="1"/>
</dbReference>
<sequence length="459" mass="52466">MKPKVFQAYSRKNIDKIPQLQKLSKDHLTAIKAVSSVLPFRVNNYVLEELIDWNRVPEDPMFQLTIPQPGMLTDEDLYSVADLIQRGEPDQTVMAQARRIQMKLNPHPAGQMELNVPVEQGDRIQGIQHKYKETVLFFPGQGQTCHAYCTYCFRWAQFVGIDDLKFASREAEVLVDYLRKHPEVTDVLFTGGDPMIMKTRLLRRYIEPLLEADLPHLQTIRIGTKAPAYWPFRFVTDRDADDLMLLFEEVIKRGKHLALMAHFSHPRELETPAAQAAIKRIRGTGAVVRCQAPLIRNVNDSSAVWNRMWGEQVKLGAIPYYMFVERDTGPKHYFEVPLHRAFEIFSDAYRAISGVARTVRGPSMSATPGKVLVDGIAEIGGQKVFVLKFIQGRDPEWVNRVFFAEYDEKAAWLDQLRPAFGEDRFFFEKQLADIKSQKTPQAEGSLSAFEPMPLEPVAS</sequence>
<dbReference type="InterPro" id="IPR013785">
    <property type="entry name" value="Aldolase_TIM"/>
</dbReference>
<dbReference type="EMBL" id="CP071793">
    <property type="protein sequence ID" value="QTD52778.1"/>
    <property type="molecule type" value="Genomic_DNA"/>
</dbReference>
<evidence type="ECO:0000256" key="3">
    <source>
        <dbReference type="ARBA" id="ARBA00008703"/>
    </source>
</evidence>
<keyword evidence="8" id="KW-0408">Iron</keyword>
<organism evidence="11 12">
    <name type="scientific">Sulfidibacter corallicola</name>
    <dbReference type="NCBI Taxonomy" id="2818388"/>
    <lineage>
        <taxon>Bacteria</taxon>
        <taxon>Pseudomonadati</taxon>
        <taxon>Acidobacteriota</taxon>
        <taxon>Holophagae</taxon>
        <taxon>Acanthopleuribacterales</taxon>
        <taxon>Acanthopleuribacteraceae</taxon>
        <taxon>Sulfidibacter</taxon>
    </lineage>
</organism>
<dbReference type="SUPFAM" id="SSF102114">
    <property type="entry name" value="Radical SAM enzymes"/>
    <property type="match status" value="1"/>
</dbReference>
<dbReference type="CDD" id="cd01335">
    <property type="entry name" value="Radical_SAM"/>
    <property type="match status" value="1"/>
</dbReference>